<dbReference type="Pfam" id="PF13380">
    <property type="entry name" value="CoA_binding_2"/>
    <property type="match status" value="1"/>
</dbReference>
<dbReference type="AlphaFoldDB" id="A0A7J5AS96"/>
<dbReference type="OrthoDB" id="708726at2"/>
<proteinExistence type="predicted"/>
<name>A0A7J5AS96_9FLAO</name>
<protein>
    <submittedName>
        <fullName evidence="2">CoA-binding protein</fullName>
    </submittedName>
</protein>
<evidence type="ECO:0000259" key="1">
    <source>
        <dbReference type="Pfam" id="PF13380"/>
    </source>
</evidence>
<dbReference type="RefSeq" id="WP_150899058.1">
    <property type="nucleotide sequence ID" value="NZ_WAAU01000008.1"/>
</dbReference>
<accession>A0A7J5AS96</accession>
<comment type="caution">
    <text evidence="2">The sequence shown here is derived from an EMBL/GenBank/DDBJ whole genome shotgun (WGS) entry which is preliminary data.</text>
</comment>
<evidence type="ECO:0000313" key="3">
    <source>
        <dbReference type="Proteomes" id="UP000467305"/>
    </source>
</evidence>
<evidence type="ECO:0000313" key="2">
    <source>
        <dbReference type="EMBL" id="KAB1159813.1"/>
    </source>
</evidence>
<sequence>MDKTTLIIGASLNPNKYSNIALKRLDDKEIKIHAIGAREGRVNEINITTEKTLFDNIDTVTMYLNPKRQEEYYDYVLGLNPRRVIFNPGTENSEFSKILKEKGIKSEIACTLVLLSTNQY</sequence>
<dbReference type="SUPFAM" id="SSF51735">
    <property type="entry name" value="NAD(P)-binding Rossmann-fold domains"/>
    <property type="match status" value="1"/>
</dbReference>
<dbReference type="Proteomes" id="UP000467305">
    <property type="component" value="Unassembled WGS sequence"/>
</dbReference>
<dbReference type="InterPro" id="IPR036291">
    <property type="entry name" value="NAD(P)-bd_dom_sf"/>
</dbReference>
<dbReference type="Gene3D" id="3.40.50.720">
    <property type="entry name" value="NAD(P)-binding Rossmann-like Domain"/>
    <property type="match status" value="1"/>
</dbReference>
<dbReference type="EMBL" id="WAAU01000008">
    <property type="protein sequence ID" value="KAB1159813.1"/>
    <property type="molecule type" value="Genomic_DNA"/>
</dbReference>
<feature type="domain" description="CoA-binding" evidence="1">
    <location>
        <begin position="3"/>
        <end position="114"/>
    </location>
</feature>
<keyword evidence="3" id="KW-1185">Reference proteome</keyword>
<organism evidence="2 3">
    <name type="scientific">Tenacibaculum aiptasiae</name>
    <dbReference type="NCBI Taxonomy" id="426481"/>
    <lineage>
        <taxon>Bacteria</taxon>
        <taxon>Pseudomonadati</taxon>
        <taxon>Bacteroidota</taxon>
        <taxon>Flavobacteriia</taxon>
        <taxon>Flavobacteriales</taxon>
        <taxon>Flavobacteriaceae</taxon>
        <taxon>Tenacibaculum</taxon>
    </lineage>
</organism>
<reference evidence="2 3" key="1">
    <citation type="submission" date="2019-09" db="EMBL/GenBank/DDBJ databases">
        <authorList>
            <person name="Cao W.R."/>
        </authorList>
    </citation>
    <scope>NUCLEOTIDE SEQUENCE [LARGE SCALE GENOMIC DNA]</scope>
    <source>
        <strain evidence="3">a4</strain>
    </source>
</reference>
<gene>
    <name evidence="2" type="ORF">F7018_05745</name>
</gene>
<dbReference type="InterPro" id="IPR003781">
    <property type="entry name" value="CoA-bd"/>
</dbReference>